<sequence>MAFSAQTQIASIGNAVWCGREGRWESEGGGGERRSFSTLERQVPERHHLADLRTGKTEECFFRDDGVKVCAQAPGSCNDTTMLYYVMAQESNIGLD</sequence>
<name>A0A0F2MM49_SPOSC</name>
<dbReference type="EMBL" id="AXCR01000001">
    <property type="protein sequence ID" value="KJR89920.1"/>
    <property type="molecule type" value="Genomic_DNA"/>
</dbReference>
<accession>A0A0F2MM49</accession>
<dbReference type="RefSeq" id="XP_016592596.1">
    <property type="nucleotide sequence ID" value="XM_016733474.1"/>
</dbReference>
<reference evidence="1 2" key="1">
    <citation type="journal article" date="2014" name="BMC Genomics">
        <title>Comparative genomics of the major fungal agents of human and animal Sporotrichosis: Sporothrix schenckii and Sporothrix brasiliensis.</title>
        <authorList>
            <person name="Teixeira M.M."/>
            <person name="de Almeida L.G."/>
            <person name="Kubitschek-Barreira P."/>
            <person name="Alves F.L."/>
            <person name="Kioshima E.S."/>
            <person name="Abadio A.K."/>
            <person name="Fernandes L."/>
            <person name="Derengowski L.S."/>
            <person name="Ferreira K.S."/>
            <person name="Souza R.C."/>
            <person name="Ruiz J.C."/>
            <person name="de Andrade N.C."/>
            <person name="Paes H.C."/>
            <person name="Nicola A.M."/>
            <person name="Albuquerque P."/>
            <person name="Gerber A.L."/>
            <person name="Martins V.P."/>
            <person name="Peconick L.D."/>
            <person name="Neto A.V."/>
            <person name="Chaucanez C.B."/>
            <person name="Silva P.A."/>
            <person name="Cunha O.L."/>
            <person name="de Oliveira F.F."/>
            <person name="dos Santos T.C."/>
            <person name="Barros A.L."/>
            <person name="Soares M.A."/>
            <person name="de Oliveira L.M."/>
            <person name="Marini M.M."/>
            <person name="Villalobos-Duno H."/>
            <person name="Cunha M.M."/>
            <person name="de Hoog S."/>
            <person name="da Silveira J.F."/>
            <person name="Henrissat B."/>
            <person name="Nino-Vega G.A."/>
            <person name="Cisalpino P.S."/>
            <person name="Mora-Montes H.M."/>
            <person name="Almeida S.R."/>
            <person name="Stajich J.E."/>
            <person name="Lopes-Bezerra L.M."/>
            <person name="Vasconcelos A.T."/>
            <person name="Felipe M.S."/>
        </authorList>
    </citation>
    <scope>NUCLEOTIDE SEQUENCE [LARGE SCALE GENOMIC DNA]</scope>
    <source>
        <strain evidence="1 2">1099-18</strain>
    </source>
</reference>
<dbReference type="Proteomes" id="UP000033710">
    <property type="component" value="Unassembled WGS sequence"/>
</dbReference>
<dbReference type="VEuPathDB" id="FungiDB:SPSK_06778"/>
<protein>
    <submittedName>
        <fullName evidence="1">Uncharacterized protein</fullName>
    </submittedName>
</protein>
<dbReference type="KEGG" id="ssck:SPSK_06778"/>
<evidence type="ECO:0000313" key="1">
    <source>
        <dbReference type="EMBL" id="KJR89920.1"/>
    </source>
</evidence>
<organism evidence="1 2">
    <name type="scientific">Sporothrix schenckii 1099-18</name>
    <dbReference type="NCBI Taxonomy" id="1397361"/>
    <lineage>
        <taxon>Eukaryota</taxon>
        <taxon>Fungi</taxon>
        <taxon>Dikarya</taxon>
        <taxon>Ascomycota</taxon>
        <taxon>Pezizomycotina</taxon>
        <taxon>Sordariomycetes</taxon>
        <taxon>Sordariomycetidae</taxon>
        <taxon>Ophiostomatales</taxon>
        <taxon>Ophiostomataceae</taxon>
        <taxon>Sporothrix</taxon>
    </lineage>
</organism>
<evidence type="ECO:0000313" key="2">
    <source>
        <dbReference type="Proteomes" id="UP000033710"/>
    </source>
</evidence>
<reference evidence="1 2" key="2">
    <citation type="journal article" date="2015" name="Eukaryot. Cell">
        <title>Asexual propagation of a virulent clone complex in a human and feline outbreak of sporotrichosis.</title>
        <authorList>
            <person name="Teixeira Mde M."/>
            <person name="Rodrigues A.M."/>
            <person name="Tsui C.K."/>
            <person name="de Almeida L.G."/>
            <person name="Van Diepeningen A.D."/>
            <person name="van den Ende B.G."/>
            <person name="Fernandes G.F."/>
            <person name="Kano R."/>
            <person name="Hamelin R.C."/>
            <person name="Lopes-Bezerra L.M."/>
            <person name="Vasconcelos A.T."/>
            <person name="de Hoog S."/>
            <person name="de Camargo Z.P."/>
            <person name="Felipe M.S."/>
        </authorList>
    </citation>
    <scope>NUCLEOTIDE SEQUENCE [LARGE SCALE GENOMIC DNA]</scope>
    <source>
        <strain evidence="1 2">1099-18</strain>
    </source>
</reference>
<comment type="caution">
    <text evidence="1">The sequence shown here is derived from an EMBL/GenBank/DDBJ whole genome shotgun (WGS) entry which is preliminary data.</text>
</comment>
<dbReference type="AlphaFoldDB" id="A0A0F2MM49"/>
<proteinExistence type="predicted"/>
<dbReference type="GeneID" id="27668751"/>
<gene>
    <name evidence="1" type="ORF">SPSK_06778</name>
</gene>